<gene>
    <name evidence="1" type="ORF">MRATA1EN3_LOCUS19720</name>
</gene>
<dbReference type="EMBL" id="OX596117">
    <property type="protein sequence ID" value="CAI9708507.1"/>
    <property type="molecule type" value="Genomic_DNA"/>
</dbReference>
<protein>
    <submittedName>
        <fullName evidence="1">Uncharacterized protein</fullName>
    </submittedName>
</protein>
<evidence type="ECO:0000313" key="2">
    <source>
        <dbReference type="Proteomes" id="UP001162501"/>
    </source>
</evidence>
<accession>A0ACB0F6Y9</accession>
<evidence type="ECO:0000313" key="1">
    <source>
        <dbReference type="EMBL" id="CAI9708507.1"/>
    </source>
</evidence>
<dbReference type="Proteomes" id="UP001162501">
    <property type="component" value="Chromosome 33"/>
</dbReference>
<sequence>MAYRVRPAALATVQDQRELGSGDLATRLCVGLIPKVDTQASLGCQAGLEKGSEAFPGAAPTLVGRGHGLVTPGQVAGPQEPHLSSGPSLVLSGSGVSAGPLLLPSGFPLCGAASTRVTGQPSCWPRRR</sequence>
<reference evidence="1" key="1">
    <citation type="submission" date="2023-05" db="EMBL/GenBank/DDBJ databases">
        <authorList>
            <consortium name="ELIXIR-Norway"/>
        </authorList>
    </citation>
    <scope>NUCLEOTIDE SEQUENCE</scope>
</reference>
<organism evidence="1 2">
    <name type="scientific">Rangifer tarandus platyrhynchus</name>
    <name type="common">Svalbard reindeer</name>
    <dbReference type="NCBI Taxonomy" id="3082113"/>
    <lineage>
        <taxon>Eukaryota</taxon>
        <taxon>Metazoa</taxon>
        <taxon>Chordata</taxon>
        <taxon>Craniata</taxon>
        <taxon>Vertebrata</taxon>
        <taxon>Euteleostomi</taxon>
        <taxon>Mammalia</taxon>
        <taxon>Eutheria</taxon>
        <taxon>Laurasiatheria</taxon>
        <taxon>Artiodactyla</taxon>
        <taxon>Ruminantia</taxon>
        <taxon>Pecora</taxon>
        <taxon>Cervidae</taxon>
        <taxon>Odocoileinae</taxon>
        <taxon>Rangifer</taxon>
    </lineage>
</organism>
<name>A0ACB0F6Y9_RANTA</name>
<proteinExistence type="predicted"/>